<sequence>MSPLYCKPGERVEVESKVLFRTSDTVESLENQSRRIGLDAVV</sequence>
<dbReference type="AlphaFoldDB" id="A0A226WJU6"/>
<evidence type="ECO:0000313" key="1">
    <source>
        <dbReference type="EMBL" id="OXC71465.1"/>
    </source>
</evidence>
<comment type="caution">
    <text evidence="1">The sequence shown here is derived from an EMBL/GenBank/DDBJ whole genome shotgun (WGS) entry which is preliminary data.</text>
</comment>
<protein>
    <submittedName>
        <fullName evidence="1">Uncharacterized protein</fullName>
    </submittedName>
</protein>
<gene>
    <name evidence="1" type="ORF">BSU04_46585</name>
</gene>
<evidence type="ECO:0000313" key="2">
    <source>
        <dbReference type="Proteomes" id="UP000214720"/>
    </source>
</evidence>
<dbReference type="Proteomes" id="UP000214720">
    <property type="component" value="Unassembled WGS sequence"/>
</dbReference>
<organism evidence="1 2">
    <name type="scientific">Caballeronia sordidicola</name>
    <name type="common">Burkholderia sordidicola</name>
    <dbReference type="NCBI Taxonomy" id="196367"/>
    <lineage>
        <taxon>Bacteria</taxon>
        <taxon>Pseudomonadati</taxon>
        <taxon>Pseudomonadota</taxon>
        <taxon>Betaproteobacteria</taxon>
        <taxon>Burkholderiales</taxon>
        <taxon>Burkholderiaceae</taxon>
        <taxon>Caballeronia</taxon>
    </lineage>
</organism>
<dbReference type="EMBL" id="MTHB01000305">
    <property type="protein sequence ID" value="OXC71465.1"/>
    <property type="molecule type" value="Genomic_DNA"/>
</dbReference>
<name>A0A226WJU6_CABSO</name>
<reference evidence="2" key="1">
    <citation type="submission" date="2017-01" db="EMBL/GenBank/DDBJ databases">
        <title>Genome Analysis of Deinococcus marmoris KOPRI26562.</title>
        <authorList>
            <person name="Kim J.H."/>
            <person name="Oh H.-M."/>
        </authorList>
    </citation>
    <scope>NUCLEOTIDE SEQUENCE [LARGE SCALE GENOMIC DNA]</scope>
    <source>
        <strain evidence="2">PAMC 26633</strain>
    </source>
</reference>
<accession>A0A226WJU6</accession>
<proteinExistence type="predicted"/>